<evidence type="ECO:0000256" key="1">
    <source>
        <dbReference type="SAM" id="SignalP"/>
    </source>
</evidence>
<dbReference type="EMBL" id="FSQZ01000001">
    <property type="protein sequence ID" value="SIN74227.1"/>
    <property type="molecule type" value="Genomic_DNA"/>
</dbReference>
<evidence type="ECO:0000313" key="3">
    <source>
        <dbReference type="Proteomes" id="UP000185093"/>
    </source>
</evidence>
<name>A0ABY1JEP6_9BACT</name>
<reference evidence="2 3" key="1">
    <citation type="submission" date="2016-11" db="EMBL/GenBank/DDBJ databases">
        <authorList>
            <person name="Varghese N."/>
            <person name="Submissions S."/>
        </authorList>
    </citation>
    <scope>NUCLEOTIDE SEQUENCE [LARGE SCALE GENOMIC DNA]</scope>
    <source>
        <strain evidence="2 3">DSM 20664</strain>
    </source>
</reference>
<keyword evidence="1" id="KW-0732">Signal</keyword>
<keyword evidence="3" id="KW-1185">Reference proteome</keyword>
<feature type="chain" id="PRO_5047074928" evidence="1">
    <location>
        <begin position="21"/>
        <end position="143"/>
    </location>
</feature>
<organism evidence="2 3">
    <name type="scientific">Acetomicrobium flavidum</name>
    <dbReference type="NCBI Taxonomy" id="49896"/>
    <lineage>
        <taxon>Bacteria</taxon>
        <taxon>Thermotogati</taxon>
        <taxon>Synergistota</taxon>
        <taxon>Synergistia</taxon>
        <taxon>Synergistales</taxon>
        <taxon>Acetomicrobiaceae</taxon>
        <taxon>Acetomicrobium</taxon>
    </lineage>
</organism>
<protein>
    <submittedName>
        <fullName evidence="2">Uncharacterized protein</fullName>
    </submittedName>
</protein>
<feature type="signal peptide" evidence="1">
    <location>
        <begin position="1"/>
        <end position="20"/>
    </location>
</feature>
<evidence type="ECO:0000313" key="2">
    <source>
        <dbReference type="EMBL" id="SIN74227.1"/>
    </source>
</evidence>
<gene>
    <name evidence="2" type="ORF">SAMN05444368_1645</name>
</gene>
<sequence length="143" mass="15187">MKKIKALVLGLALFSAMVFGSPTYALDVSDIIGVIGGGFLVETIAGPLNDFINTITLNKGVASEDMTKVVPIVSAGQGTRIGAAQVSGPKSAVDRTKAVARIDAVFKDRFRIEILIPIDSLNPLERFRRVQGVGISAVIDYKL</sequence>
<proteinExistence type="predicted"/>
<accession>A0ABY1JEP6</accession>
<dbReference type="RefSeq" id="WP_014807343.1">
    <property type="nucleotide sequence ID" value="NZ_DAOSUK010000016.1"/>
</dbReference>
<dbReference type="Proteomes" id="UP000185093">
    <property type="component" value="Unassembled WGS sequence"/>
</dbReference>
<comment type="caution">
    <text evidence="2">The sequence shown here is derived from an EMBL/GenBank/DDBJ whole genome shotgun (WGS) entry which is preliminary data.</text>
</comment>